<name>D3LWC6_9FIRM</name>
<evidence type="ECO:0000313" key="2">
    <source>
        <dbReference type="EMBL" id="EFD93593.1"/>
    </source>
</evidence>
<proteinExistence type="predicted"/>
<dbReference type="Gene3D" id="3.30.420.10">
    <property type="entry name" value="Ribonuclease H-like superfamily/Ribonuclease H"/>
    <property type="match status" value="1"/>
</dbReference>
<dbReference type="STRING" id="699218.HMPREF0889_1270"/>
<dbReference type="SUPFAM" id="SSF53098">
    <property type="entry name" value="Ribonuclease H-like"/>
    <property type="match status" value="1"/>
</dbReference>
<gene>
    <name evidence="2" type="ORF">HMPREF0889_1270</name>
</gene>
<dbReference type="GO" id="GO:0004803">
    <property type="term" value="F:transposase activity"/>
    <property type="evidence" value="ECO:0007669"/>
    <property type="project" value="TreeGrafter"/>
</dbReference>
<evidence type="ECO:0000313" key="3">
    <source>
        <dbReference type="Proteomes" id="UP000003242"/>
    </source>
</evidence>
<dbReference type="eggNOG" id="COG2826">
    <property type="taxonomic scope" value="Bacteria"/>
</dbReference>
<comment type="caution">
    <text evidence="2">The sequence shown here is derived from an EMBL/GenBank/DDBJ whole genome shotgun (WGS) entry which is preliminary data.</text>
</comment>
<dbReference type="InterPro" id="IPR053392">
    <property type="entry name" value="Transposase_IS30-like"/>
</dbReference>
<dbReference type="InterPro" id="IPR051917">
    <property type="entry name" value="Transposase-Integrase"/>
</dbReference>
<dbReference type="GO" id="GO:0015074">
    <property type="term" value="P:DNA integration"/>
    <property type="evidence" value="ECO:0007669"/>
    <property type="project" value="InterPro"/>
</dbReference>
<sequence>MMVCTKTLYNYVHEGLFLPILDFPCIVKRKRTKYIQRTRKRNLGLSIDDRSPAVDERTEFGHREVDTIRGKKGKEESVLVTLAERKTRFNVQLLANSASASDVTKAIVAWLGTMVMESVKSITSDNGSEFANLIEGCRTICPVYFAHPNSPWQRGTNERHNGLLRRFIPKGKALSELSIETLEVAHNWINQLPRKILEYKTPEEMFIEEILKLLC</sequence>
<evidence type="ECO:0000259" key="1">
    <source>
        <dbReference type="PROSITE" id="PS50994"/>
    </source>
</evidence>
<dbReference type="PROSITE" id="PS50994">
    <property type="entry name" value="INTEGRASE"/>
    <property type="match status" value="1"/>
</dbReference>
<dbReference type="InterPro" id="IPR012337">
    <property type="entry name" value="RNaseH-like_sf"/>
</dbReference>
<dbReference type="InterPro" id="IPR036397">
    <property type="entry name" value="RNaseH_sf"/>
</dbReference>
<dbReference type="GO" id="GO:0005829">
    <property type="term" value="C:cytosol"/>
    <property type="evidence" value="ECO:0007669"/>
    <property type="project" value="TreeGrafter"/>
</dbReference>
<dbReference type="InterPro" id="IPR001584">
    <property type="entry name" value="Integrase_cat-core"/>
</dbReference>
<dbReference type="PANTHER" id="PTHR10948">
    <property type="entry name" value="TRANSPOSASE"/>
    <property type="match status" value="1"/>
</dbReference>
<organism evidence="2 3">
    <name type="scientific">Megasphaera lornae</name>
    <dbReference type="NCBI Taxonomy" id="1000568"/>
    <lineage>
        <taxon>Bacteria</taxon>
        <taxon>Bacillati</taxon>
        <taxon>Bacillota</taxon>
        <taxon>Negativicutes</taxon>
        <taxon>Veillonellales</taxon>
        <taxon>Veillonellaceae</taxon>
        <taxon>Megasphaera</taxon>
    </lineage>
</organism>
<feature type="domain" description="Integrase catalytic" evidence="1">
    <location>
        <begin position="48"/>
        <end position="210"/>
    </location>
</feature>
<dbReference type="Proteomes" id="UP000003242">
    <property type="component" value="Unassembled WGS sequence"/>
</dbReference>
<dbReference type="GO" id="GO:0032196">
    <property type="term" value="P:transposition"/>
    <property type="evidence" value="ECO:0007669"/>
    <property type="project" value="TreeGrafter"/>
</dbReference>
<dbReference type="EMBL" id="ADGP01000023">
    <property type="protein sequence ID" value="EFD93593.1"/>
    <property type="molecule type" value="Genomic_DNA"/>
</dbReference>
<dbReference type="GO" id="GO:0003676">
    <property type="term" value="F:nucleic acid binding"/>
    <property type="evidence" value="ECO:0007669"/>
    <property type="project" value="InterPro"/>
</dbReference>
<reference evidence="3" key="1">
    <citation type="submission" date="2009-12" db="EMBL/GenBank/DDBJ databases">
        <title>Sequence of Clostridiales genomosp. BVAB3 str. UPII9-5.</title>
        <authorList>
            <person name="Madupu R."/>
            <person name="Durkin A.S."/>
            <person name="Torralba M."/>
            <person name="Methe B."/>
            <person name="Sutton G.G."/>
            <person name="Strausberg R.L."/>
            <person name="Nelson K.E."/>
        </authorList>
    </citation>
    <scope>NUCLEOTIDE SEQUENCE [LARGE SCALE GENOMIC DNA]</scope>
    <source>
        <strain evidence="3">28L</strain>
    </source>
</reference>
<accession>D3LWC6</accession>
<dbReference type="PANTHER" id="PTHR10948:SF23">
    <property type="entry name" value="TRANSPOSASE INSI FOR INSERTION SEQUENCE ELEMENT IS30A-RELATED"/>
    <property type="match status" value="1"/>
</dbReference>
<dbReference type="AlphaFoldDB" id="D3LWC6"/>
<dbReference type="NCBIfam" id="NF033563">
    <property type="entry name" value="transpos_IS30"/>
    <property type="match status" value="1"/>
</dbReference>
<protein>
    <submittedName>
        <fullName evidence="2">Integrase core domain protein</fullName>
    </submittedName>
</protein>